<dbReference type="Proteomes" id="UP000178155">
    <property type="component" value="Unassembled WGS sequence"/>
</dbReference>
<dbReference type="AlphaFoldDB" id="A0A1F8H6F9"/>
<gene>
    <name evidence="2" type="ORF">A3I39_03040</name>
</gene>
<evidence type="ECO:0000259" key="1">
    <source>
        <dbReference type="Pfam" id="PF02698"/>
    </source>
</evidence>
<sequence length="186" mass="21290">MPPSGLPSEAPDAIVTHSYGLRDYQRLTPMTESVTLASADLYHYWQGEPLIIFATSDFEPESKGSIAETAIRCEILRTHGVNPAKIFPVSHTHDTKSEALEIKRIILKEVLLPRMILQCLNDLHIRRAWPVFQKEMGDIKVYPFPVPCHGYVRSMVPGYRSWSVASEFIWASYMVLTWAAWKFRLI</sequence>
<dbReference type="Pfam" id="PF02698">
    <property type="entry name" value="DUF218"/>
    <property type="match status" value="1"/>
</dbReference>
<comment type="caution">
    <text evidence="2">The sequence shown here is derived from an EMBL/GenBank/DDBJ whole genome shotgun (WGS) entry which is preliminary data.</text>
</comment>
<evidence type="ECO:0000313" key="3">
    <source>
        <dbReference type="Proteomes" id="UP000178155"/>
    </source>
</evidence>
<evidence type="ECO:0000313" key="2">
    <source>
        <dbReference type="EMBL" id="OGN33173.1"/>
    </source>
</evidence>
<accession>A0A1F8H6F9</accession>
<feature type="domain" description="DUF218" evidence="1">
    <location>
        <begin position="32"/>
        <end position="157"/>
    </location>
</feature>
<dbReference type="InterPro" id="IPR003848">
    <property type="entry name" value="DUF218"/>
</dbReference>
<name>A0A1F8H6F9_9BACT</name>
<organism evidence="2 3">
    <name type="scientific">Candidatus Yanofskybacteria bacterium RIFCSPLOWO2_02_FULL_47_9b</name>
    <dbReference type="NCBI Taxonomy" id="1802708"/>
    <lineage>
        <taxon>Bacteria</taxon>
        <taxon>Candidatus Yanofskyibacteriota</taxon>
    </lineage>
</organism>
<reference evidence="2 3" key="1">
    <citation type="journal article" date="2016" name="Nat. Commun.">
        <title>Thousands of microbial genomes shed light on interconnected biogeochemical processes in an aquifer system.</title>
        <authorList>
            <person name="Anantharaman K."/>
            <person name="Brown C.T."/>
            <person name="Hug L.A."/>
            <person name="Sharon I."/>
            <person name="Castelle C.J."/>
            <person name="Probst A.J."/>
            <person name="Thomas B.C."/>
            <person name="Singh A."/>
            <person name="Wilkins M.J."/>
            <person name="Karaoz U."/>
            <person name="Brodie E.L."/>
            <person name="Williams K.H."/>
            <person name="Hubbard S.S."/>
            <person name="Banfield J.F."/>
        </authorList>
    </citation>
    <scope>NUCLEOTIDE SEQUENCE [LARGE SCALE GENOMIC DNA]</scope>
</reference>
<proteinExistence type="predicted"/>
<protein>
    <recommendedName>
        <fullName evidence="1">DUF218 domain-containing protein</fullName>
    </recommendedName>
</protein>
<dbReference type="EMBL" id="MGKW01000036">
    <property type="protein sequence ID" value="OGN33173.1"/>
    <property type="molecule type" value="Genomic_DNA"/>
</dbReference>